<feature type="domain" description="Coenzyme Q-binding protein COQ10 START" evidence="1">
    <location>
        <begin position="34"/>
        <end position="172"/>
    </location>
</feature>
<gene>
    <name evidence="2" type="ORF">KFL_001760170</name>
</gene>
<dbReference type="InterPro" id="IPR005031">
    <property type="entry name" value="COQ10_START"/>
</dbReference>
<evidence type="ECO:0000313" key="2">
    <source>
        <dbReference type="EMBL" id="GAQ84108.1"/>
    </source>
</evidence>
<name>A0A1Y1I7M5_KLENI</name>
<accession>A0A1Y1I7M5</accession>
<dbReference type="OMA" id="HASICCL"/>
<dbReference type="Pfam" id="PF03364">
    <property type="entry name" value="Polyketide_cyc"/>
    <property type="match status" value="1"/>
</dbReference>
<organism evidence="2 3">
    <name type="scientific">Klebsormidium nitens</name>
    <name type="common">Green alga</name>
    <name type="synonym">Ulothrix nitens</name>
    <dbReference type="NCBI Taxonomy" id="105231"/>
    <lineage>
        <taxon>Eukaryota</taxon>
        <taxon>Viridiplantae</taxon>
        <taxon>Streptophyta</taxon>
        <taxon>Klebsormidiophyceae</taxon>
        <taxon>Klebsormidiales</taxon>
        <taxon>Klebsormidiaceae</taxon>
        <taxon>Klebsormidium</taxon>
    </lineage>
</organism>
<dbReference type="InterPro" id="IPR023393">
    <property type="entry name" value="START-like_dom_sf"/>
</dbReference>
<dbReference type="AlphaFoldDB" id="A0A1Y1I7M5"/>
<dbReference type="PANTHER" id="PTHR34060">
    <property type="entry name" value="POLYKETIDE CYCLASE / DEHYDRASE AND LIPID TRANSPORT PROTEIN"/>
    <property type="match status" value="1"/>
</dbReference>
<keyword evidence="3" id="KW-1185">Reference proteome</keyword>
<dbReference type="EMBL" id="DF237125">
    <property type="protein sequence ID" value="GAQ84108.1"/>
    <property type="molecule type" value="Genomic_DNA"/>
</dbReference>
<dbReference type="OrthoDB" id="5732at2759"/>
<sequence>MVDETALEGTFEEVAVAIEKVGRNMRRIEASVDVCAPVYVVWGVLTDYGSLADIIPGLVVNEVLERRPRGAKLLQVGEQDVAFGAKFSARIVMEVEEVPEETLAEGTREIEFRQLDGDFQKFEGVWRMEQAEVRHDSRSSGQRLDGEVEGTKLSYVVEVSPQMWMPVRLIEGRIVKEIGSNLRSIQEEALKRCCHLPPGVLATS</sequence>
<dbReference type="Gene3D" id="3.30.530.20">
    <property type="match status" value="1"/>
</dbReference>
<dbReference type="Proteomes" id="UP000054558">
    <property type="component" value="Unassembled WGS sequence"/>
</dbReference>
<evidence type="ECO:0000259" key="1">
    <source>
        <dbReference type="Pfam" id="PF03364"/>
    </source>
</evidence>
<proteinExistence type="predicted"/>
<protein>
    <recommendedName>
        <fullName evidence="1">Coenzyme Q-binding protein COQ10 START domain-containing protein</fullName>
    </recommendedName>
</protein>
<evidence type="ECO:0000313" key="3">
    <source>
        <dbReference type="Proteomes" id="UP000054558"/>
    </source>
</evidence>
<dbReference type="SUPFAM" id="SSF55961">
    <property type="entry name" value="Bet v1-like"/>
    <property type="match status" value="1"/>
</dbReference>
<dbReference type="PANTHER" id="PTHR34060:SF1">
    <property type="entry name" value="POLYKETIDE CYCLASE _ DEHYDRASE AND LIPID TRANSPORT PROTEIN"/>
    <property type="match status" value="1"/>
</dbReference>
<reference evidence="2 3" key="1">
    <citation type="journal article" date="2014" name="Nat. Commun.">
        <title>Klebsormidium flaccidum genome reveals primary factors for plant terrestrial adaptation.</title>
        <authorList>
            <person name="Hori K."/>
            <person name="Maruyama F."/>
            <person name="Fujisawa T."/>
            <person name="Togashi T."/>
            <person name="Yamamoto N."/>
            <person name="Seo M."/>
            <person name="Sato S."/>
            <person name="Yamada T."/>
            <person name="Mori H."/>
            <person name="Tajima N."/>
            <person name="Moriyama T."/>
            <person name="Ikeuchi M."/>
            <person name="Watanabe M."/>
            <person name="Wada H."/>
            <person name="Kobayashi K."/>
            <person name="Saito M."/>
            <person name="Masuda T."/>
            <person name="Sasaki-Sekimoto Y."/>
            <person name="Mashiguchi K."/>
            <person name="Awai K."/>
            <person name="Shimojima M."/>
            <person name="Masuda S."/>
            <person name="Iwai M."/>
            <person name="Nobusawa T."/>
            <person name="Narise T."/>
            <person name="Kondo S."/>
            <person name="Saito H."/>
            <person name="Sato R."/>
            <person name="Murakawa M."/>
            <person name="Ihara Y."/>
            <person name="Oshima-Yamada Y."/>
            <person name="Ohtaka K."/>
            <person name="Satoh M."/>
            <person name="Sonobe K."/>
            <person name="Ishii M."/>
            <person name="Ohtani R."/>
            <person name="Kanamori-Sato M."/>
            <person name="Honoki R."/>
            <person name="Miyazaki D."/>
            <person name="Mochizuki H."/>
            <person name="Umetsu J."/>
            <person name="Higashi K."/>
            <person name="Shibata D."/>
            <person name="Kamiya Y."/>
            <person name="Sato N."/>
            <person name="Nakamura Y."/>
            <person name="Tabata S."/>
            <person name="Ida S."/>
            <person name="Kurokawa K."/>
            <person name="Ohta H."/>
        </authorList>
    </citation>
    <scope>NUCLEOTIDE SEQUENCE [LARGE SCALE GENOMIC DNA]</scope>
    <source>
        <strain evidence="2 3">NIES-2285</strain>
    </source>
</reference>